<evidence type="ECO:0000259" key="4">
    <source>
        <dbReference type="PROSITE" id="PS50949"/>
    </source>
</evidence>
<dbReference type="Gene3D" id="1.20.120.530">
    <property type="entry name" value="GntR ligand-binding domain-like"/>
    <property type="match status" value="1"/>
</dbReference>
<dbReference type="PRINTS" id="PR00035">
    <property type="entry name" value="HTHGNTR"/>
</dbReference>
<proteinExistence type="predicted"/>
<evidence type="ECO:0000256" key="3">
    <source>
        <dbReference type="ARBA" id="ARBA00023163"/>
    </source>
</evidence>
<protein>
    <submittedName>
        <fullName evidence="5">Putative GntR family transcriptional regulator</fullName>
    </submittedName>
</protein>
<sequence>MGAAGHTLQLSDLPIFREGIVRKPIREVIADKLSTLVASGILQVGDTLPGERDLALALNVSREAVRGAIQTLAARGILEVSHGARTRVLSADVGPVTVGLALARAIDAYDIDNVHAARTLVEQKLVADVAHMANRRLCRTLRDLLQAQAGMLDDPVRFLICDREFHVAIYRAPGNRLLADFATDLYTYMMEYRRRAIGQPDAIGRSYAEHEAIVSAIEAGDANAAVSAFAVHTGRIYTTTRFVMEGQAPPIIGSAPAGKDRRRRKA</sequence>
<dbReference type="RefSeq" id="WP_073469283.1">
    <property type="nucleotide sequence ID" value="NZ_BBWQ01000018.1"/>
</dbReference>
<evidence type="ECO:0000256" key="1">
    <source>
        <dbReference type="ARBA" id="ARBA00023015"/>
    </source>
</evidence>
<dbReference type="InterPro" id="IPR008920">
    <property type="entry name" value="TF_FadR/GntR_C"/>
</dbReference>
<dbReference type="PROSITE" id="PS50949">
    <property type="entry name" value="HTH_GNTR"/>
    <property type="match status" value="1"/>
</dbReference>
<dbReference type="InterPro" id="IPR011711">
    <property type="entry name" value="GntR_C"/>
</dbReference>
<dbReference type="Gene3D" id="1.10.10.10">
    <property type="entry name" value="Winged helix-like DNA-binding domain superfamily/Winged helix DNA-binding domain"/>
    <property type="match status" value="1"/>
</dbReference>
<name>A0A0P0YY94_9HYPH</name>
<organism evidence="5">
    <name type="scientific">Aureimonas altamirensis</name>
    <dbReference type="NCBI Taxonomy" id="370622"/>
    <lineage>
        <taxon>Bacteria</taxon>
        <taxon>Pseudomonadati</taxon>
        <taxon>Pseudomonadota</taxon>
        <taxon>Alphaproteobacteria</taxon>
        <taxon>Hyphomicrobiales</taxon>
        <taxon>Aurantimonadaceae</taxon>
        <taxon>Aureimonas</taxon>
    </lineage>
</organism>
<dbReference type="SUPFAM" id="SSF46785">
    <property type="entry name" value="Winged helix' DNA-binding domain"/>
    <property type="match status" value="1"/>
</dbReference>
<dbReference type="GO" id="GO:0003677">
    <property type="term" value="F:DNA binding"/>
    <property type="evidence" value="ECO:0007669"/>
    <property type="project" value="UniProtKB-KW"/>
</dbReference>
<dbReference type="GO" id="GO:0003700">
    <property type="term" value="F:DNA-binding transcription factor activity"/>
    <property type="evidence" value="ECO:0007669"/>
    <property type="project" value="InterPro"/>
</dbReference>
<keyword evidence="2" id="KW-0238">DNA-binding</keyword>
<dbReference type="InterPro" id="IPR036390">
    <property type="entry name" value="WH_DNA-bd_sf"/>
</dbReference>
<evidence type="ECO:0000256" key="2">
    <source>
        <dbReference type="ARBA" id="ARBA00023125"/>
    </source>
</evidence>
<dbReference type="InterPro" id="IPR000524">
    <property type="entry name" value="Tscrpt_reg_HTH_GntR"/>
</dbReference>
<dbReference type="EMBL" id="LC066371">
    <property type="protein sequence ID" value="BAT26359.1"/>
    <property type="molecule type" value="Genomic_DNA"/>
</dbReference>
<dbReference type="AlphaFoldDB" id="A0A0P0YY94"/>
<dbReference type="Pfam" id="PF07729">
    <property type="entry name" value="FCD"/>
    <property type="match status" value="1"/>
</dbReference>
<keyword evidence="3" id="KW-0804">Transcription</keyword>
<keyword evidence="1" id="KW-0805">Transcription regulation</keyword>
<dbReference type="PANTHER" id="PTHR43537:SF5">
    <property type="entry name" value="UXU OPERON TRANSCRIPTIONAL REGULATOR"/>
    <property type="match status" value="1"/>
</dbReference>
<dbReference type="SMART" id="SM00895">
    <property type="entry name" value="FCD"/>
    <property type="match status" value="1"/>
</dbReference>
<accession>A0A0P0YY94</accession>
<dbReference type="SMART" id="SM00345">
    <property type="entry name" value="HTH_GNTR"/>
    <property type="match status" value="1"/>
</dbReference>
<dbReference type="SUPFAM" id="SSF48008">
    <property type="entry name" value="GntR ligand-binding domain-like"/>
    <property type="match status" value="1"/>
</dbReference>
<dbReference type="PANTHER" id="PTHR43537">
    <property type="entry name" value="TRANSCRIPTIONAL REGULATOR, GNTR FAMILY"/>
    <property type="match status" value="1"/>
</dbReference>
<evidence type="ECO:0000313" key="5">
    <source>
        <dbReference type="EMBL" id="BAT26359.1"/>
    </source>
</evidence>
<dbReference type="InterPro" id="IPR036388">
    <property type="entry name" value="WH-like_DNA-bd_sf"/>
</dbReference>
<dbReference type="CDD" id="cd07377">
    <property type="entry name" value="WHTH_GntR"/>
    <property type="match status" value="1"/>
</dbReference>
<dbReference type="Pfam" id="PF00392">
    <property type="entry name" value="GntR"/>
    <property type="match status" value="1"/>
</dbReference>
<feature type="domain" description="HTH gntR-type" evidence="4">
    <location>
        <begin position="23"/>
        <end position="91"/>
    </location>
</feature>
<reference evidence="5" key="1">
    <citation type="journal article" date="2015" name="Proc. Natl. Acad. Sci. U.S.A.">
        <title>Bacterial clade with the ribosomal RNA operon on a small plasmid rather than the chromosome.</title>
        <authorList>
            <person name="Anda M."/>
            <person name="Ohtsubo Y."/>
            <person name="Okubo T."/>
            <person name="Sugawara M."/>
            <person name="Nagata Y."/>
            <person name="Tsuda M."/>
            <person name="Minamisawa K."/>
            <person name="Mitsui H."/>
        </authorList>
    </citation>
    <scope>NUCLEOTIDE SEQUENCE</scope>
    <source>
        <strain evidence="5">DSM 21988</strain>
    </source>
</reference>